<dbReference type="OrthoDB" id="9815205at2"/>
<dbReference type="Proteomes" id="UP000027821">
    <property type="component" value="Unassembled WGS sequence"/>
</dbReference>
<comment type="subcellular location">
    <subcellularLocation>
        <location evidence="1">Cell envelope</location>
    </subcellularLocation>
</comment>
<dbReference type="STRING" id="1048983.EL17_23935"/>
<keyword evidence="2" id="KW-0201">Cytochrome c-type biogenesis</keyword>
<dbReference type="InterPro" id="IPR036249">
    <property type="entry name" value="Thioredoxin-like_sf"/>
</dbReference>
<accession>A0A074L0C2</accession>
<gene>
    <name evidence="6" type="ORF">EL17_23935</name>
</gene>
<evidence type="ECO:0000256" key="1">
    <source>
        <dbReference type="ARBA" id="ARBA00004196"/>
    </source>
</evidence>
<dbReference type="SUPFAM" id="SSF52833">
    <property type="entry name" value="Thioredoxin-like"/>
    <property type="match status" value="1"/>
</dbReference>
<evidence type="ECO:0000256" key="2">
    <source>
        <dbReference type="ARBA" id="ARBA00022748"/>
    </source>
</evidence>
<keyword evidence="4" id="KW-0676">Redox-active center</keyword>
<dbReference type="Pfam" id="PF13905">
    <property type="entry name" value="Thioredoxin_8"/>
    <property type="match status" value="1"/>
</dbReference>
<evidence type="ECO:0000313" key="7">
    <source>
        <dbReference type="Proteomes" id="UP000027821"/>
    </source>
</evidence>
<dbReference type="InterPro" id="IPR012336">
    <property type="entry name" value="Thioredoxin-like_fold"/>
</dbReference>
<keyword evidence="3" id="KW-1015">Disulfide bond</keyword>
<dbReference type="RefSeq" id="WP_035069172.1">
    <property type="nucleotide sequence ID" value="NZ_JMIH01000005.1"/>
</dbReference>
<dbReference type="PANTHER" id="PTHR42852:SF6">
    <property type="entry name" value="THIOL:DISULFIDE INTERCHANGE PROTEIN DSBE"/>
    <property type="match status" value="1"/>
</dbReference>
<dbReference type="PANTHER" id="PTHR42852">
    <property type="entry name" value="THIOL:DISULFIDE INTERCHANGE PROTEIN DSBE"/>
    <property type="match status" value="1"/>
</dbReference>
<dbReference type="GO" id="GO:0030313">
    <property type="term" value="C:cell envelope"/>
    <property type="evidence" value="ECO:0007669"/>
    <property type="project" value="UniProtKB-SubCell"/>
</dbReference>
<evidence type="ECO:0000256" key="4">
    <source>
        <dbReference type="ARBA" id="ARBA00023284"/>
    </source>
</evidence>
<dbReference type="CDD" id="cd02966">
    <property type="entry name" value="TlpA_like_family"/>
    <property type="match status" value="1"/>
</dbReference>
<organism evidence="6 7">
    <name type="scientific">Anditalea andensis</name>
    <dbReference type="NCBI Taxonomy" id="1048983"/>
    <lineage>
        <taxon>Bacteria</taxon>
        <taxon>Pseudomonadati</taxon>
        <taxon>Bacteroidota</taxon>
        <taxon>Cytophagia</taxon>
        <taxon>Cytophagales</taxon>
        <taxon>Cytophagaceae</taxon>
        <taxon>Anditalea</taxon>
    </lineage>
</organism>
<name>A0A074L0C2_9BACT</name>
<dbReference type="GO" id="GO:0017004">
    <property type="term" value="P:cytochrome complex assembly"/>
    <property type="evidence" value="ECO:0007669"/>
    <property type="project" value="UniProtKB-KW"/>
</dbReference>
<proteinExistence type="predicted"/>
<reference evidence="6 7" key="1">
    <citation type="submission" date="2014-04" db="EMBL/GenBank/DDBJ databases">
        <title>Characterization and application of a salt tolerant electro-active bacterium.</title>
        <authorList>
            <person name="Yang L."/>
            <person name="Wei S."/>
            <person name="Tay Q.X.M."/>
        </authorList>
    </citation>
    <scope>NUCLEOTIDE SEQUENCE [LARGE SCALE GENOMIC DNA]</scope>
    <source>
        <strain evidence="6 7">LY1</strain>
    </source>
</reference>
<comment type="caution">
    <text evidence="6">The sequence shown here is derived from an EMBL/GenBank/DDBJ whole genome shotgun (WGS) entry which is preliminary data.</text>
</comment>
<dbReference type="AlphaFoldDB" id="A0A074L0C2"/>
<sequence length="528" mass="60175">MKKRNIFFFLALLCLFGKDLYGQKVAGHPPVPSAAEGAPVVVYGEIRDYDPVEKIMVKFYPTLFRPGSPNPKPVRFDLDTHPGNFFTNPQPGVDRQFELTIEDIARPGYIDISSGNNEFLKSFLVRPGDSVMIRIDKLTNSMVFSGPSADLFNSQYDLEQVRISKEFSSSQVFNFQHIGSLTENQQKMLDVARASFGKQPTILLSMEDLVNSIEDQMSHMEDRDYLNILDYYKDKIDMQTYQILKANYLSFERYIVARRLASAWRQLTKLDDMEPLQMRVERIYDKYLQDFLSLEKDNPEKKYAYQFIRMQMAVLSMEELMTGRSLPELADARLSPDLRDRVIAAYLLDRRLESPEAALLAGMQLVEDPVISDILENMYKSLGAGKPAVDFRLADANGDTVALSDLRGKVVLVDYWFTGCGACISLNENHLRPILEDFADRSDFAFVSISIDRDKDLWQKSLASGKYSPHGAIHLNTGSEEVKNDLMQKYNISGFPHVLLIDREGKIVNPGYQTPTYEIIKNDITGLF</sequence>
<evidence type="ECO:0000313" key="6">
    <source>
        <dbReference type="EMBL" id="KEO75671.1"/>
    </source>
</evidence>
<protein>
    <recommendedName>
        <fullName evidence="5">Thioredoxin domain-containing protein</fullName>
    </recommendedName>
</protein>
<dbReference type="InterPro" id="IPR050553">
    <property type="entry name" value="Thioredoxin_ResA/DsbE_sf"/>
</dbReference>
<feature type="domain" description="Thioredoxin" evidence="5">
    <location>
        <begin position="382"/>
        <end position="528"/>
    </location>
</feature>
<evidence type="ECO:0000256" key="3">
    <source>
        <dbReference type="ARBA" id="ARBA00023157"/>
    </source>
</evidence>
<dbReference type="InterPro" id="IPR013766">
    <property type="entry name" value="Thioredoxin_domain"/>
</dbReference>
<dbReference type="Gene3D" id="3.40.30.10">
    <property type="entry name" value="Glutaredoxin"/>
    <property type="match status" value="1"/>
</dbReference>
<dbReference type="EMBL" id="JMIH01000005">
    <property type="protein sequence ID" value="KEO75671.1"/>
    <property type="molecule type" value="Genomic_DNA"/>
</dbReference>
<keyword evidence="7" id="KW-1185">Reference proteome</keyword>
<evidence type="ECO:0000259" key="5">
    <source>
        <dbReference type="PROSITE" id="PS51352"/>
    </source>
</evidence>
<dbReference type="eggNOG" id="COG0526">
    <property type="taxonomic scope" value="Bacteria"/>
</dbReference>
<dbReference type="PROSITE" id="PS51352">
    <property type="entry name" value="THIOREDOXIN_2"/>
    <property type="match status" value="1"/>
</dbReference>